<keyword evidence="4" id="KW-1185">Reference proteome</keyword>
<dbReference type="GO" id="GO:0032259">
    <property type="term" value="P:methylation"/>
    <property type="evidence" value="ECO:0007669"/>
    <property type="project" value="UniProtKB-KW"/>
</dbReference>
<dbReference type="KEGG" id="ipa:Isop_0983"/>
<keyword evidence="3" id="KW-0489">Methyltransferase</keyword>
<dbReference type="RefSeq" id="WP_013563861.1">
    <property type="nucleotide sequence ID" value="NC_014962.1"/>
</dbReference>
<evidence type="ECO:0000313" key="4">
    <source>
        <dbReference type="Proteomes" id="UP000008631"/>
    </source>
</evidence>
<evidence type="ECO:0000259" key="2">
    <source>
        <dbReference type="Pfam" id="PF08241"/>
    </source>
</evidence>
<dbReference type="PANTHER" id="PTHR43591">
    <property type="entry name" value="METHYLTRANSFERASE"/>
    <property type="match status" value="1"/>
</dbReference>
<protein>
    <submittedName>
        <fullName evidence="3">Methyltransferase type 11</fullName>
    </submittedName>
</protein>
<dbReference type="CDD" id="cd02440">
    <property type="entry name" value="AdoMet_MTases"/>
    <property type="match status" value="1"/>
</dbReference>
<name>E8R3K5_ISOPI</name>
<reference key="1">
    <citation type="submission" date="2010-11" db="EMBL/GenBank/DDBJ databases">
        <title>The complete sequence of chromosome of Isophaera pallida ATCC 43644.</title>
        <authorList>
            <consortium name="US DOE Joint Genome Institute (JGI-PGF)"/>
            <person name="Lucas S."/>
            <person name="Copeland A."/>
            <person name="Lapidus A."/>
            <person name="Bruce D."/>
            <person name="Goodwin L."/>
            <person name="Pitluck S."/>
            <person name="Kyrpides N."/>
            <person name="Mavromatis K."/>
            <person name="Pagani I."/>
            <person name="Ivanova N."/>
            <person name="Saunders E."/>
            <person name="Brettin T."/>
            <person name="Detter J.C."/>
            <person name="Han C."/>
            <person name="Tapia R."/>
            <person name="Land M."/>
            <person name="Hauser L."/>
            <person name="Markowitz V."/>
            <person name="Cheng J.-F."/>
            <person name="Hugenholtz P."/>
            <person name="Woyke T."/>
            <person name="Wu D."/>
            <person name="Eisen J.A."/>
        </authorList>
    </citation>
    <scope>NUCLEOTIDE SEQUENCE</scope>
    <source>
        <strain>ATCC 43644</strain>
    </source>
</reference>
<accession>E8R3K5</accession>
<dbReference type="HOGENOM" id="CLU_1068648_0_0_0"/>
<dbReference type="AlphaFoldDB" id="E8R3K5"/>
<proteinExistence type="predicted"/>
<dbReference type="STRING" id="575540.Isop_0983"/>
<dbReference type="Pfam" id="PF08241">
    <property type="entry name" value="Methyltransf_11"/>
    <property type="match status" value="1"/>
</dbReference>
<sequence length="260" mass="29229">MSVAPTRKPVRRSPNAIRNLHHASTTHDQLVARRFDDLRDRFKVSVAPNDFRLEAVIQALGGRHALEGRRILDVGCGKGRFARRLNDLGAEVVGVDLARGMLLDAPSSLRRIQATAWRLPLGSSLFDAVVSIETLEHVADPVSVLVESARVLRPGGVVVILDKNVISLDARRPWLPALVVKRRDERLGRWMYPPGQPIRERWFTTGFMAALLKRAGFEQIQVLHPLAPKEARTFLFRLCPLVRRFIVWTGQVKHSAEPSE</sequence>
<dbReference type="InterPro" id="IPR029063">
    <property type="entry name" value="SAM-dependent_MTases_sf"/>
</dbReference>
<dbReference type="eggNOG" id="COG2227">
    <property type="taxonomic scope" value="Bacteria"/>
</dbReference>
<feature type="domain" description="Methyltransferase type 11" evidence="2">
    <location>
        <begin position="72"/>
        <end position="160"/>
    </location>
</feature>
<evidence type="ECO:0000313" key="3">
    <source>
        <dbReference type="EMBL" id="ADV61572.1"/>
    </source>
</evidence>
<dbReference type="InterPro" id="IPR013216">
    <property type="entry name" value="Methyltransf_11"/>
</dbReference>
<dbReference type="EMBL" id="CP002353">
    <property type="protein sequence ID" value="ADV61572.1"/>
    <property type="molecule type" value="Genomic_DNA"/>
</dbReference>
<evidence type="ECO:0000256" key="1">
    <source>
        <dbReference type="SAM" id="MobiDB-lite"/>
    </source>
</evidence>
<dbReference type="Gene3D" id="3.40.50.150">
    <property type="entry name" value="Vaccinia Virus protein VP39"/>
    <property type="match status" value="1"/>
</dbReference>
<keyword evidence="3" id="KW-0808">Transferase</keyword>
<organism evidence="3 4">
    <name type="scientific">Isosphaera pallida (strain ATCC 43644 / DSM 9630 / IS1B)</name>
    <dbReference type="NCBI Taxonomy" id="575540"/>
    <lineage>
        <taxon>Bacteria</taxon>
        <taxon>Pseudomonadati</taxon>
        <taxon>Planctomycetota</taxon>
        <taxon>Planctomycetia</taxon>
        <taxon>Isosphaerales</taxon>
        <taxon>Isosphaeraceae</taxon>
        <taxon>Isosphaera</taxon>
    </lineage>
</organism>
<dbReference type="SUPFAM" id="SSF53335">
    <property type="entry name" value="S-adenosyl-L-methionine-dependent methyltransferases"/>
    <property type="match status" value="1"/>
</dbReference>
<gene>
    <name evidence="3" type="ordered locus">Isop_0983</name>
</gene>
<feature type="region of interest" description="Disordered" evidence="1">
    <location>
        <begin position="1"/>
        <end position="23"/>
    </location>
</feature>
<dbReference type="InParanoid" id="E8R3K5"/>
<dbReference type="FunCoup" id="E8R3K5">
    <property type="interactions" value="393"/>
</dbReference>
<reference evidence="3 4" key="2">
    <citation type="journal article" date="2011" name="Stand. Genomic Sci.">
        <title>Complete genome sequence of Isosphaera pallida type strain (IS1B).</title>
        <authorList>
            <consortium name="US DOE Joint Genome Institute (JGI-PGF)"/>
            <person name="Goker M."/>
            <person name="Cleland D."/>
            <person name="Saunders E."/>
            <person name="Lapidus A."/>
            <person name="Nolan M."/>
            <person name="Lucas S."/>
            <person name="Hammon N."/>
            <person name="Deshpande S."/>
            <person name="Cheng J.F."/>
            <person name="Tapia R."/>
            <person name="Han C."/>
            <person name="Goodwin L."/>
            <person name="Pitluck S."/>
            <person name="Liolios K."/>
            <person name="Pagani I."/>
            <person name="Ivanova N."/>
            <person name="Mavromatis K."/>
            <person name="Pati A."/>
            <person name="Chen A."/>
            <person name="Palaniappan K."/>
            <person name="Land M."/>
            <person name="Hauser L."/>
            <person name="Chang Y.J."/>
            <person name="Jeffries C.D."/>
            <person name="Detter J.C."/>
            <person name="Beck B."/>
            <person name="Woyke T."/>
            <person name="Bristow J."/>
            <person name="Eisen J.A."/>
            <person name="Markowitz V."/>
            <person name="Hugenholtz P."/>
            <person name="Kyrpides N.C."/>
            <person name="Klenk H.P."/>
        </authorList>
    </citation>
    <scope>NUCLEOTIDE SEQUENCE [LARGE SCALE GENOMIC DNA]</scope>
    <source>
        <strain evidence="4">ATCC 43644 / DSM 9630 / IS1B</strain>
    </source>
</reference>
<dbReference type="GO" id="GO:0008757">
    <property type="term" value="F:S-adenosylmethionine-dependent methyltransferase activity"/>
    <property type="evidence" value="ECO:0007669"/>
    <property type="project" value="InterPro"/>
</dbReference>
<dbReference type="Proteomes" id="UP000008631">
    <property type="component" value="Chromosome"/>
</dbReference>